<sequence>MNAPGRPKGEYRSAQHGAYPVSALLQARDMSVRFGGLAALDGFSLAVAAGEIHGIIGPNGAGKTTAINALTGFVPRGGGEVLFDGRPLAATPHGVAACGIGRTFQSPTMFGALSAVENVMCGGHLWTRAGLFACLFRSRKAGAEERALREAACEWLQKVGFARAPDTAVGELPFGELRKLEIARALMAQPRLLILDEPTAGLTATEVGRIGHLLQSLRTKNGERMATVLIEHNVPLVFDLCERVTALDKGRIIACGTPREVRAQQAVVDSYLGSQAVTGASPTRANVRQAAPRGEAILEVKGLSAGYGRMPIVQGIDLTLHDGELVVLCGRNGAGKSTLLNALTGQPRPASGQVLWLGQAIERKSVSGIVRAGIGLVPQERGVIAGQSVEANLRLGTVGLRLAKDEFRQRREEVLERFPKLRQRLQQIAGTLSGGERQMLALAKVLIRKPRLLLLDEPTIGLAPTVVDELQRIVAGISASGIAVVVAEQNIGWVAPLAHRAYLLEGGRIVASGHPDEVIRREQVAEAYLGQELRSEPEEELSKEA</sequence>
<reference evidence="8 9" key="1">
    <citation type="submission" date="2020-04" db="EMBL/GenBank/DDBJ databases">
        <title>Ramlibacter sp. G-1-2-2 isolated from soil.</title>
        <authorList>
            <person name="Dahal R.H."/>
        </authorList>
    </citation>
    <scope>NUCLEOTIDE SEQUENCE [LARGE SCALE GENOMIC DNA]</scope>
    <source>
        <strain evidence="8 9">G-1-2-2</strain>
    </source>
</reference>
<keyword evidence="5 8" id="KW-0067">ATP-binding</keyword>
<evidence type="ECO:0000313" key="8">
    <source>
        <dbReference type="EMBL" id="NML47264.1"/>
    </source>
</evidence>
<dbReference type="InterPro" id="IPR003439">
    <property type="entry name" value="ABC_transporter-like_ATP-bd"/>
</dbReference>
<dbReference type="InterPro" id="IPR052156">
    <property type="entry name" value="BCAA_Transport_ATP-bd_LivF"/>
</dbReference>
<dbReference type="PROSITE" id="PS50893">
    <property type="entry name" value="ABC_TRANSPORTER_2"/>
    <property type="match status" value="2"/>
</dbReference>
<protein>
    <submittedName>
        <fullName evidence="8">Sugar ABC transporter ATP-binding protein</fullName>
    </submittedName>
</protein>
<keyword evidence="9" id="KW-1185">Reference proteome</keyword>
<dbReference type="AlphaFoldDB" id="A0A848H9V2"/>
<dbReference type="GO" id="GO:0015658">
    <property type="term" value="F:branched-chain amino acid transmembrane transporter activity"/>
    <property type="evidence" value="ECO:0007669"/>
    <property type="project" value="TreeGrafter"/>
</dbReference>
<evidence type="ECO:0000256" key="5">
    <source>
        <dbReference type="ARBA" id="ARBA00022840"/>
    </source>
</evidence>
<dbReference type="InterPro" id="IPR027417">
    <property type="entry name" value="P-loop_NTPase"/>
</dbReference>
<comment type="caution">
    <text evidence="8">The sequence shown here is derived from an EMBL/GenBank/DDBJ whole genome shotgun (WGS) entry which is preliminary data.</text>
</comment>
<accession>A0A848H9V2</accession>
<dbReference type="PROSITE" id="PS00211">
    <property type="entry name" value="ABC_TRANSPORTER_1"/>
    <property type="match status" value="1"/>
</dbReference>
<dbReference type="InterPro" id="IPR032823">
    <property type="entry name" value="BCA_ABC_TP_C"/>
</dbReference>
<dbReference type="GO" id="GO:0005524">
    <property type="term" value="F:ATP binding"/>
    <property type="evidence" value="ECO:0007669"/>
    <property type="project" value="UniProtKB-KW"/>
</dbReference>
<dbReference type="PANTHER" id="PTHR43820">
    <property type="entry name" value="HIGH-AFFINITY BRANCHED-CHAIN AMINO ACID TRANSPORT ATP-BINDING PROTEIN LIVF"/>
    <property type="match status" value="1"/>
</dbReference>
<gene>
    <name evidence="8" type="ORF">HHL11_26185</name>
</gene>
<evidence type="ECO:0000256" key="6">
    <source>
        <dbReference type="ARBA" id="ARBA00022970"/>
    </source>
</evidence>
<dbReference type="Pfam" id="PF00005">
    <property type="entry name" value="ABC_tran"/>
    <property type="match status" value="2"/>
</dbReference>
<organism evidence="8 9">
    <name type="scientific">Ramlibacter agri</name>
    <dbReference type="NCBI Taxonomy" id="2728837"/>
    <lineage>
        <taxon>Bacteria</taxon>
        <taxon>Pseudomonadati</taxon>
        <taxon>Pseudomonadota</taxon>
        <taxon>Betaproteobacteria</taxon>
        <taxon>Burkholderiales</taxon>
        <taxon>Comamonadaceae</taxon>
        <taxon>Ramlibacter</taxon>
    </lineage>
</organism>
<dbReference type="InterPro" id="IPR017871">
    <property type="entry name" value="ABC_transporter-like_CS"/>
</dbReference>
<feature type="domain" description="ABC transporter" evidence="7">
    <location>
        <begin position="298"/>
        <end position="531"/>
    </location>
</feature>
<dbReference type="Gene3D" id="3.40.50.300">
    <property type="entry name" value="P-loop containing nucleotide triphosphate hydrolases"/>
    <property type="match status" value="2"/>
</dbReference>
<dbReference type="CDD" id="cd03224">
    <property type="entry name" value="ABC_TM1139_LivF_branched"/>
    <property type="match status" value="1"/>
</dbReference>
<evidence type="ECO:0000313" key="9">
    <source>
        <dbReference type="Proteomes" id="UP000541185"/>
    </source>
</evidence>
<dbReference type="GO" id="GO:0015807">
    <property type="term" value="P:L-amino acid transport"/>
    <property type="evidence" value="ECO:0007669"/>
    <property type="project" value="TreeGrafter"/>
</dbReference>
<dbReference type="CDD" id="cd03219">
    <property type="entry name" value="ABC_Mj1267_LivG_branched"/>
    <property type="match status" value="1"/>
</dbReference>
<keyword evidence="6" id="KW-0029">Amino-acid transport</keyword>
<proteinExistence type="inferred from homology"/>
<keyword evidence="2" id="KW-0813">Transport</keyword>
<dbReference type="PANTHER" id="PTHR43820:SF4">
    <property type="entry name" value="HIGH-AFFINITY BRANCHED-CHAIN AMINO ACID TRANSPORT ATP-BINDING PROTEIN LIVF"/>
    <property type="match status" value="1"/>
</dbReference>
<keyword evidence="3" id="KW-0472">Membrane</keyword>
<comment type="similarity">
    <text evidence="1">Belongs to the ABC transporter superfamily.</text>
</comment>
<dbReference type="SUPFAM" id="SSF52540">
    <property type="entry name" value="P-loop containing nucleoside triphosphate hydrolases"/>
    <property type="match status" value="2"/>
</dbReference>
<evidence type="ECO:0000256" key="1">
    <source>
        <dbReference type="ARBA" id="ARBA00005417"/>
    </source>
</evidence>
<dbReference type="EMBL" id="JABBFX010000003">
    <property type="protein sequence ID" value="NML47264.1"/>
    <property type="molecule type" value="Genomic_DNA"/>
</dbReference>
<evidence type="ECO:0000256" key="4">
    <source>
        <dbReference type="ARBA" id="ARBA00022741"/>
    </source>
</evidence>
<dbReference type="Proteomes" id="UP000541185">
    <property type="component" value="Unassembled WGS sequence"/>
</dbReference>
<feature type="domain" description="ABC transporter" evidence="7">
    <location>
        <begin position="25"/>
        <end position="274"/>
    </location>
</feature>
<keyword evidence="4" id="KW-0547">Nucleotide-binding</keyword>
<dbReference type="RefSeq" id="WP_169421548.1">
    <property type="nucleotide sequence ID" value="NZ_JABBFX010000003.1"/>
</dbReference>
<dbReference type="InterPro" id="IPR003593">
    <property type="entry name" value="AAA+_ATPase"/>
</dbReference>
<evidence type="ECO:0000256" key="2">
    <source>
        <dbReference type="ARBA" id="ARBA00022448"/>
    </source>
</evidence>
<evidence type="ECO:0000259" key="7">
    <source>
        <dbReference type="PROSITE" id="PS50893"/>
    </source>
</evidence>
<dbReference type="GO" id="GO:0016887">
    <property type="term" value="F:ATP hydrolysis activity"/>
    <property type="evidence" value="ECO:0007669"/>
    <property type="project" value="InterPro"/>
</dbReference>
<keyword evidence="3" id="KW-1003">Cell membrane</keyword>
<name>A0A848H9V2_9BURK</name>
<dbReference type="SMART" id="SM00382">
    <property type="entry name" value="AAA"/>
    <property type="match status" value="2"/>
</dbReference>
<dbReference type="Pfam" id="PF12399">
    <property type="entry name" value="BCA_ABC_TP_C"/>
    <property type="match status" value="1"/>
</dbReference>
<evidence type="ECO:0000256" key="3">
    <source>
        <dbReference type="ARBA" id="ARBA00022475"/>
    </source>
</evidence>